<dbReference type="RefSeq" id="WP_246105394.1">
    <property type="nucleotide sequence ID" value="NZ_CP036259.1"/>
</dbReference>
<name>A0A517E061_9FIRM</name>
<accession>A0A517E061</accession>
<evidence type="ECO:0000313" key="1">
    <source>
        <dbReference type="EMBL" id="QDR82991.1"/>
    </source>
</evidence>
<proteinExistence type="predicted"/>
<evidence type="ECO:0000313" key="2">
    <source>
        <dbReference type="Proteomes" id="UP000320776"/>
    </source>
</evidence>
<organism evidence="1 2">
    <name type="scientific">Sporomusa termitida</name>
    <dbReference type="NCBI Taxonomy" id="2377"/>
    <lineage>
        <taxon>Bacteria</taxon>
        <taxon>Bacillati</taxon>
        <taxon>Bacillota</taxon>
        <taxon>Negativicutes</taxon>
        <taxon>Selenomonadales</taxon>
        <taxon>Sporomusaceae</taxon>
        <taxon>Sporomusa</taxon>
    </lineage>
</organism>
<reference evidence="1 2" key="1">
    <citation type="submission" date="2019-02" db="EMBL/GenBank/DDBJ databases">
        <title>Closed genome of Sporomusa termitida DSM 4440.</title>
        <authorList>
            <person name="Poehlein A."/>
            <person name="Daniel R."/>
        </authorList>
    </citation>
    <scope>NUCLEOTIDE SEQUENCE [LARGE SCALE GENOMIC DNA]</scope>
    <source>
        <strain evidence="1 2">DSM 4440</strain>
    </source>
</reference>
<dbReference type="Proteomes" id="UP000320776">
    <property type="component" value="Chromosome"/>
</dbReference>
<dbReference type="KEGG" id="sted:SPTER_44440"/>
<sequence>MDMKIEQSELAELVRAFHLMWGHYPEPAQLAYKNREIIVLNAASESVGQVKGKKCSSCGTPEVHKGCLANQAISTQQPVFRKNKYGDREAVAYWMPVDGYPDLFVHFSMGVIIDYDKTPAVVPGVRQL</sequence>
<gene>
    <name evidence="1" type="ORF">SPTER_44440</name>
</gene>
<dbReference type="EMBL" id="CP036259">
    <property type="protein sequence ID" value="QDR82991.1"/>
    <property type="molecule type" value="Genomic_DNA"/>
</dbReference>
<protein>
    <submittedName>
        <fullName evidence="1">Uncharacterized protein</fullName>
    </submittedName>
</protein>
<dbReference type="AlphaFoldDB" id="A0A517E061"/>
<keyword evidence="2" id="KW-1185">Reference proteome</keyword>